<organism evidence="2 3">
    <name type="scientific">Gryllus longicercus</name>
    <dbReference type="NCBI Taxonomy" id="2509291"/>
    <lineage>
        <taxon>Eukaryota</taxon>
        <taxon>Metazoa</taxon>
        <taxon>Ecdysozoa</taxon>
        <taxon>Arthropoda</taxon>
        <taxon>Hexapoda</taxon>
        <taxon>Insecta</taxon>
        <taxon>Pterygota</taxon>
        <taxon>Neoptera</taxon>
        <taxon>Polyneoptera</taxon>
        <taxon>Orthoptera</taxon>
        <taxon>Ensifera</taxon>
        <taxon>Gryllidea</taxon>
        <taxon>Grylloidea</taxon>
        <taxon>Gryllidae</taxon>
        <taxon>Gryllinae</taxon>
        <taxon>Gryllus</taxon>
    </lineage>
</organism>
<keyword evidence="3" id="KW-1185">Reference proteome</keyword>
<evidence type="ECO:0000313" key="2">
    <source>
        <dbReference type="EMBL" id="KAK7871363.1"/>
    </source>
</evidence>
<protein>
    <submittedName>
        <fullName evidence="2">Uncharacterized protein</fullName>
    </submittedName>
</protein>
<dbReference type="Proteomes" id="UP001378592">
    <property type="component" value="Unassembled WGS sequence"/>
</dbReference>
<reference evidence="2 3" key="1">
    <citation type="submission" date="2024-03" db="EMBL/GenBank/DDBJ databases">
        <title>The genome assembly and annotation of the cricket Gryllus longicercus Weissman &amp; Gray.</title>
        <authorList>
            <person name="Szrajer S."/>
            <person name="Gray D."/>
            <person name="Ylla G."/>
        </authorList>
    </citation>
    <scope>NUCLEOTIDE SEQUENCE [LARGE SCALE GENOMIC DNA]</scope>
    <source>
        <strain evidence="2">DAG 2021-001</strain>
        <tissue evidence="2">Whole body minus gut</tissue>
    </source>
</reference>
<accession>A0AAN9Z7M4</accession>
<feature type="compositionally biased region" description="Acidic residues" evidence="1">
    <location>
        <begin position="23"/>
        <end position="45"/>
    </location>
</feature>
<comment type="caution">
    <text evidence="2">The sequence shown here is derived from an EMBL/GenBank/DDBJ whole genome shotgun (WGS) entry which is preliminary data.</text>
</comment>
<gene>
    <name evidence="2" type="ORF">R5R35_006073</name>
</gene>
<dbReference type="EMBL" id="JAZDUA010000040">
    <property type="protein sequence ID" value="KAK7871363.1"/>
    <property type="molecule type" value="Genomic_DNA"/>
</dbReference>
<sequence length="206" mass="23495">MKRGGRQFIMSASQANTMVLYDSAEEEEDDDAYDDEEHSHDEEEEEAEIEFCSIPPYVVTKEYVNERLEHARQLSAQDADIALQKHVHQLKTTLQSVTDTQSTCLRQWNVNGPFNADLYRIANTASPQEEKDVDNKAYVDRHIKDITTHLQKLPTLRCSKLGNVNVVNKRIVNMAPPIKKEDGATKGYVDEKIKKEIAKCLTTKQS</sequence>
<dbReference type="AlphaFoldDB" id="A0AAN9Z7M4"/>
<evidence type="ECO:0000256" key="1">
    <source>
        <dbReference type="SAM" id="MobiDB-lite"/>
    </source>
</evidence>
<feature type="region of interest" description="Disordered" evidence="1">
    <location>
        <begin position="21"/>
        <end position="45"/>
    </location>
</feature>
<proteinExistence type="predicted"/>
<evidence type="ECO:0000313" key="3">
    <source>
        <dbReference type="Proteomes" id="UP001378592"/>
    </source>
</evidence>
<name>A0AAN9Z7M4_9ORTH</name>